<dbReference type="PANTHER" id="PTHR31672">
    <property type="entry name" value="BNACNNG10540D PROTEIN"/>
    <property type="match status" value="1"/>
</dbReference>
<reference evidence="3" key="1">
    <citation type="submission" date="2024-06" db="EMBL/GenBank/DDBJ databases">
        <authorList>
            <person name="Ryan C."/>
        </authorList>
    </citation>
    <scope>NUCLEOTIDE SEQUENCE [LARGE SCALE GENOMIC DNA]</scope>
</reference>
<feature type="region of interest" description="Disordered" evidence="1">
    <location>
        <begin position="1"/>
        <end position="49"/>
    </location>
</feature>
<evidence type="ECO:0000256" key="1">
    <source>
        <dbReference type="SAM" id="MobiDB-lite"/>
    </source>
</evidence>
<dbReference type="AlphaFoldDB" id="A0ABC9EJH1"/>
<dbReference type="SUPFAM" id="SSF81383">
    <property type="entry name" value="F-box domain"/>
    <property type="match status" value="1"/>
</dbReference>
<evidence type="ECO:0000313" key="2">
    <source>
        <dbReference type="EMBL" id="CAL5059530.1"/>
    </source>
</evidence>
<proteinExistence type="predicted"/>
<gene>
    <name evidence="2" type="ORF">URODEC1_LOCUS96674</name>
</gene>
<organism evidence="2 3">
    <name type="scientific">Urochloa decumbens</name>
    <dbReference type="NCBI Taxonomy" id="240449"/>
    <lineage>
        <taxon>Eukaryota</taxon>
        <taxon>Viridiplantae</taxon>
        <taxon>Streptophyta</taxon>
        <taxon>Embryophyta</taxon>
        <taxon>Tracheophyta</taxon>
        <taxon>Spermatophyta</taxon>
        <taxon>Magnoliopsida</taxon>
        <taxon>Liliopsida</taxon>
        <taxon>Poales</taxon>
        <taxon>Poaceae</taxon>
        <taxon>PACMAD clade</taxon>
        <taxon>Panicoideae</taxon>
        <taxon>Panicodae</taxon>
        <taxon>Paniceae</taxon>
        <taxon>Melinidinae</taxon>
        <taxon>Urochloa</taxon>
    </lineage>
</organism>
<protein>
    <recommendedName>
        <fullName evidence="4">F-box domain-containing protein</fullName>
    </recommendedName>
</protein>
<feature type="compositionally biased region" description="Pro residues" evidence="1">
    <location>
        <begin position="39"/>
        <end position="48"/>
    </location>
</feature>
<dbReference type="InterPro" id="IPR036047">
    <property type="entry name" value="F-box-like_dom_sf"/>
</dbReference>
<dbReference type="EMBL" id="OZ075114">
    <property type="protein sequence ID" value="CAL5059530.1"/>
    <property type="molecule type" value="Genomic_DNA"/>
</dbReference>
<keyword evidence="3" id="KW-1185">Reference proteome</keyword>
<reference evidence="2 3" key="2">
    <citation type="submission" date="2024-10" db="EMBL/GenBank/DDBJ databases">
        <authorList>
            <person name="Ryan C."/>
        </authorList>
    </citation>
    <scope>NUCLEOTIDE SEQUENCE [LARGE SCALE GENOMIC DNA]</scope>
</reference>
<dbReference type="InterPro" id="IPR050796">
    <property type="entry name" value="SCF_F-box_component"/>
</dbReference>
<dbReference type="PANTHER" id="PTHR31672:SF2">
    <property type="entry name" value="F-BOX DOMAIN-CONTAINING PROTEIN"/>
    <property type="match status" value="1"/>
</dbReference>
<accession>A0ABC9EJH1</accession>
<evidence type="ECO:0008006" key="4">
    <source>
        <dbReference type="Google" id="ProtNLM"/>
    </source>
</evidence>
<sequence>MYRGLSQTKQDVRIHGHGNRTPSAAGGGGGTVQLQRTPPGQPAPPPLPDHVLVEHILPRVPAAATFRFRTVCRTWRDALTSDRFAEAHRAAARAAASATDTSEIVFFAPAPPSSANGTATAFYAGKPNLTAAQKKSAAPARELLTAANLPATLGLVMSGTRPCRGLTLLHSDLDASACHVINLSTGDHVSLPPVTPAPISFSYISTAGLGFDAAAREHKVVRLYHVGRNQPRCEVYGLNSSCGAGGGWRPAAGGQVPPHNAADYWYGNRGRRRPPPPVFVGGRFYWHVGARAILALDASTEAFGWASAPGRRPVRSVHRISELDGALCALVELDPILRRGGELELWTRAAAAGEPPPPWSLRCRISLYRLGWPVRHNMGGARSVLPIGTTSGGKILLATSCSEVYAYDPVRVKTERVFSVGEFVDYCLSGFDEMINISLHEDSVTSVRRGRPVAGGGGGGGGDGGQLEVRLGRSTLARREVFFGIISPQSLRMKQNNLNR</sequence>
<dbReference type="Proteomes" id="UP001497457">
    <property type="component" value="Chromosome 4rd"/>
</dbReference>
<name>A0ABC9EJH1_9POAL</name>
<evidence type="ECO:0000313" key="3">
    <source>
        <dbReference type="Proteomes" id="UP001497457"/>
    </source>
</evidence>